<gene>
    <name evidence="2" type="ORF">FB468_1763</name>
</gene>
<protein>
    <submittedName>
        <fullName evidence="2">Uncharacterized protein</fullName>
    </submittedName>
</protein>
<keyword evidence="1" id="KW-1133">Transmembrane helix</keyword>
<organism evidence="2 3">
    <name type="scientific">Leucobacter komagatae</name>
    <dbReference type="NCBI Taxonomy" id="55969"/>
    <lineage>
        <taxon>Bacteria</taxon>
        <taxon>Bacillati</taxon>
        <taxon>Actinomycetota</taxon>
        <taxon>Actinomycetes</taxon>
        <taxon>Micrococcales</taxon>
        <taxon>Microbacteriaceae</taxon>
        <taxon>Leucobacter</taxon>
    </lineage>
</organism>
<sequence>MLEFIRLQMPWLAVAAIVIAGVLAIGGGWGRLALALVLVSLVVGAYWMFVTAF</sequence>
<dbReference type="Proteomes" id="UP000319094">
    <property type="component" value="Unassembled WGS sequence"/>
</dbReference>
<dbReference type="AlphaFoldDB" id="A0A542Y6M7"/>
<comment type="caution">
    <text evidence="2">The sequence shown here is derived from an EMBL/GenBank/DDBJ whole genome shotgun (WGS) entry which is preliminary data.</text>
</comment>
<reference evidence="2 3" key="1">
    <citation type="submission" date="2019-06" db="EMBL/GenBank/DDBJ databases">
        <title>Sequencing the genomes of 1000 actinobacteria strains.</title>
        <authorList>
            <person name="Klenk H.-P."/>
        </authorList>
    </citation>
    <scope>NUCLEOTIDE SEQUENCE [LARGE SCALE GENOMIC DNA]</scope>
    <source>
        <strain evidence="2 3">DSM 8803</strain>
    </source>
</reference>
<proteinExistence type="predicted"/>
<evidence type="ECO:0000313" key="2">
    <source>
        <dbReference type="EMBL" id="TQL43731.1"/>
    </source>
</evidence>
<keyword evidence="1" id="KW-0472">Membrane</keyword>
<keyword evidence="3" id="KW-1185">Reference proteome</keyword>
<evidence type="ECO:0000256" key="1">
    <source>
        <dbReference type="SAM" id="Phobius"/>
    </source>
</evidence>
<evidence type="ECO:0000313" key="3">
    <source>
        <dbReference type="Proteomes" id="UP000319094"/>
    </source>
</evidence>
<feature type="transmembrane region" description="Helical" evidence="1">
    <location>
        <begin position="32"/>
        <end position="50"/>
    </location>
</feature>
<name>A0A542Y6M7_9MICO</name>
<keyword evidence="1" id="KW-0812">Transmembrane</keyword>
<accession>A0A542Y6M7</accession>
<feature type="transmembrane region" description="Helical" evidence="1">
    <location>
        <begin position="7"/>
        <end position="26"/>
    </location>
</feature>
<dbReference type="EMBL" id="VFON01000001">
    <property type="protein sequence ID" value="TQL43731.1"/>
    <property type="molecule type" value="Genomic_DNA"/>
</dbReference>